<dbReference type="EMBL" id="CP022313">
    <property type="protein sequence ID" value="AXJ04881.1"/>
    <property type="molecule type" value="Genomic_DNA"/>
</dbReference>
<proteinExistence type="predicted"/>
<gene>
    <name evidence="1" type="ORF">CFN16_12365</name>
</gene>
<reference evidence="1 2" key="1">
    <citation type="submission" date="2017-07" db="EMBL/GenBank/DDBJ databases">
        <title>Genome sequence of Pseudomonas NEP1.</title>
        <authorList>
            <person name="Nascimento F.X."/>
        </authorList>
    </citation>
    <scope>NUCLEOTIDE SEQUENCE [LARGE SCALE GENOMIC DNA]</scope>
    <source>
        <strain evidence="1 2">NEP1</strain>
    </source>
</reference>
<evidence type="ECO:0000313" key="2">
    <source>
        <dbReference type="Proteomes" id="UP000254535"/>
    </source>
</evidence>
<sequence length="62" mass="6871">MTAEIHDIADQRPHLTVAADDGVHVLPCGLVRSVIAGDKPSIILTEPVLRRIIEEWFQRVTA</sequence>
<accession>A0A345UWM9</accession>
<organism evidence="1 2">
    <name type="scientific">Pseudomonas fluorescens</name>
    <dbReference type="NCBI Taxonomy" id="294"/>
    <lineage>
        <taxon>Bacteria</taxon>
        <taxon>Pseudomonadati</taxon>
        <taxon>Pseudomonadota</taxon>
        <taxon>Gammaproteobacteria</taxon>
        <taxon>Pseudomonadales</taxon>
        <taxon>Pseudomonadaceae</taxon>
        <taxon>Pseudomonas</taxon>
    </lineage>
</organism>
<evidence type="ECO:0000313" key="1">
    <source>
        <dbReference type="EMBL" id="AXJ04881.1"/>
    </source>
</evidence>
<name>A0A345UWM9_PSEFL</name>
<dbReference type="RefSeq" id="WP_115077723.1">
    <property type="nucleotide sequence ID" value="NZ_CP022313.1"/>
</dbReference>
<dbReference type="Proteomes" id="UP000254535">
    <property type="component" value="Chromosome"/>
</dbReference>
<dbReference type="AlphaFoldDB" id="A0A345UWM9"/>
<protein>
    <submittedName>
        <fullName evidence="1">Uncharacterized protein</fullName>
    </submittedName>
</protein>